<dbReference type="Proteomes" id="UP000295573">
    <property type="component" value="Unassembled WGS sequence"/>
</dbReference>
<reference evidence="1 2" key="1">
    <citation type="journal article" date="2015" name="Stand. Genomic Sci.">
        <title>Genomic Encyclopedia of Bacterial and Archaeal Type Strains, Phase III: the genomes of soil and plant-associated and newly described type strains.</title>
        <authorList>
            <person name="Whitman W.B."/>
            <person name="Woyke T."/>
            <person name="Klenk H.P."/>
            <person name="Zhou Y."/>
            <person name="Lilburn T.G."/>
            <person name="Beck B.J."/>
            <person name="De Vos P."/>
            <person name="Vandamme P."/>
            <person name="Eisen J.A."/>
            <person name="Garrity G."/>
            <person name="Hugenholtz P."/>
            <person name="Kyrpides N.C."/>
        </authorList>
    </citation>
    <scope>NUCLEOTIDE SEQUENCE [LARGE SCALE GENOMIC DNA]</scope>
    <source>
        <strain evidence="1 2">VKM Ac-2541</strain>
    </source>
</reference>
<evidence type="ECO:0000313" key="2">
    <source>
        <dbReference type="Proteomes" id="UP000295573"/>
    </source>
</evidence>
<keyword evidence="2" id="KW-1185">Reference proteome</keyword>
<protein>
    <submittedName>
        <fullName evidence="1">Uncharacterized protein</fullName>
    </submittedName>
</protein>
<evidence type="ECO:0000313" key="1">
    <source>
        <dbReference type="EMBL" id="TCO44939.1"/>
    </source>
</evidence>
<gene>
    <name evidence="1" type="ORF">EV646_109111</name>
</gene>
<sequence>MFRVTENRFVIGPRSFDGSFRLLRMPDGLALSARSWDDVWAACPEFNVPWRAIGFSDLVVRQQVLDVWGDHPDMPS</sequence>
<dbReference type="AlphaFoldDB" id="A0A4R2ILW9"/>
<proteinExistence type="predicted"/>
<accession>A0A4R2ILW9</accession>
<name>A0A4R2ILW9_9ACTN</name>
<comment type="caution">
    <text evidence="1">The sequence shown here is derived from an EMBL/GenBank/DDBJ whole genome shotgun (WGS) entry which is preliminary data.</text>
</comment>
<dbReference type="EMBL" id="SLWR01000009">
    <property type="protein sequence ID" value="TCO44939.1"/>
    <property type="molecule type" value="Genomic_DNA"/>
</dbReference>
<organism evidence="1 2">
    <name type="scientific">Kribbella antiqua</name>
    <dbReference type="NCBI Taxonomy" id="2512217"/>
    <lineage>
        <taxon>Bacteria</taxon>
        <taxon>Bacillati</taxon>
        <taxon>Actinomycetota</taxon>
        <taxon>Actinomycetes</taxon>
        <taxon>Propionibacteriales</taxon>
        <taxon>Kribbellaceae</taxon>
        <taxon>Kribbella</taxon>
    </lineage>
</organism>